<dbReference type="InterPro" id="IPR013767">
    <property type="entry name" value="PAS_fold"/>
</dbReference>
<dbReference type="InterPro" id="IPR035965">
    <property type="entry name" value="PAS-like_dom_sf"/>
</dbReference>
<dbReference type="PANTHER" id="PTHR44757">
    <property type="entry name" value="DIGUANYLATE CYCLASE DGCP"/>
    <property type="match status" value="1"/>
</dbReference>
<dbReference type="CDD" id="cd01949">
    <property type="entry name" value="GGDEF"/>
    <property type="match status" value="1"/>
</dbReference>
<dbReference type="GO" id="GO:0003824">
    <property type="term" value="F:catalytic activity"/>
    <property type="evidence" value="ECO:0007669"/>
    <property type="project" value="UniProtKB-ARBA"/>
</dbReference>
<evidence type="ECO:0000313" key="4">
    <source>
        <dbReference type="EMBL" id="AWI78358.1"/>
    </source>
</evidence>
<feature type="domain" description="PAS" evidence="1">
    <location>
        <begin position="346"/>
        <end position="417"/>
    </location>
</feature>
<feature type="domain" description="PAS" evidence="1">
    <location>
        <begin position="180"/>
        <end position="250"/>
    </location>
</feature>
<dbReference type="NCBIfam" id="TIGR00229">
    <property type="entry name" value="sensory_box"/>
    <property type="match status" value="2"/>
</dbReference>
<organism evidence="4 5">
    <name type="scientific">Parazoarcus communis</name>
    <dbReference type="NCBI Taxonomy" id="41977"/>
    <lineage>
        <taxon>Bacteria</taxon>
        <taxon>Pseudomonadati</taxon>
        <taxon>Pseudomonadota</taxon>
        <taxon>Betaproteobacteria</taxon>
        <taxon>Rhodocyclales</taxon>
        <taxon>Zoogloeaceae</taxon>
        <taxon>Parazoarcus</taxon>
    </lineage>
</organism>
<feature type="domain" description="PAC" evidence="2">
    <location>
        <begin position="254"/>
        <end position="306"/>
    </location>
</feature>
<dbReference type="Gene3D" id="3.30.70.270">
    <property type="match status" value="1"/>
</dbReference>
<dbReference type="SMART" id="SM00091">
    <property type="entry name" value="PAS"/>
    <property type="match status" value="2"/>
</dbReference>
<dbReference type="Pfam" id="PF01590">
    <property type="entry name" value="GAF"/>
    <property type="match status" value="1"/>
</dbReference>
<dbReference type="Gene3D" id="3.30.450.40">
    <property type="match status" value="1"/>
</dbReference>
<dbReference type="CDD" id="cd00130">
    <property type="entry name" value="PAS"/>
    <property type="match status" value="2"/>
</dbReference>
<dbReference type="InterPro" id="IPR000014">
    <property type="entry name" value="PAS"/>
</dbReference>
<dbReference type="PANTHER" id="PTHR44757:SF2">
    <property type="entry name" value="BIOFILM ARCHITECTURE MAINTENANCE PROTEIN MBAA"/>
    <property type="match status" value="1"/>
</dbReference>
<dbReference type="OrthoDB" id="5571399at2"/>
<dbReference type="InterPro" id="IPR000160">
    <property type="entry name" value="GGDEF_dom"/>
</dbReference>
<dbReference type="SUPFAM" id="SSF55073">
    <property type="entry name" value="Nucleotide cyclase"/>
    <property type="match status" value="1"/>
</dbReference>
<proteinExistence type="predicted"/>
<dbReference type="FunFam" id="3.30.70.270:FF:000001">
    <property type="entry name" value="Diguanylate cyclase domain protein"/>
    <property type="match status" value="1"/>
</dbReference>
<dbReference type="SUPFAM" id="SSF55781">
    <property type="entry name" value="GAF domain-like"/>
    <property type="match status" value="1"/>
</dbReference>
<evidence type="ECO:0000313" key="5">
    <source>
        <dbReference type="Proteomes" id="UP000244902"/>
    </source>
</evidence>
<dbReference type="InterPro" id="IPR043128">
    <property type="entry name" value="Rev_trsase/Diguanyl_cyclase"/>
</dbReference>
<evidence type="ECO:0000259" key="3">
    <source>
        <dbReference type="PROSITE" id="PS50887"/>
    </source>
</evidence>
<dbReference type="InterPro" id="IPR003018">
    <property type="entry name" value="GAF"/>
</dbReference>
<dbReference type="SMART" id="SM00267">
    <property type="entry name" value="GGDEF"/>
    <property type="match status" value="1"/>
</dbReference>
<dbReference type="PROSITE" id="PS50113">
    <property type="entry name" value="PAC"/>
    <property type="match status" value="2"/>
</dbReference>
<dbReference type="Pfam" id="PF00990">
    <property type="entry name" value="GGDEF"/>
    <property type="match status" value="1"/>
</dbReference>
<dbReference type="Proteomes" id="UP000244902">
    <property type="component" value="Chromosome"/>
</dbReference>
<dbReference type="SMART" id="SM00065">
    <property type="entry name" value="GAF"/>
    <property type="match status" value="1"/>
</dbReference>
<dbReference type="InterPro" id="IPR029787">
    <property type="entry name" value="Nucleotide_cyclase"/>
</dbReference>
<reference evidence="4 5" key="1">
    <citation type="submission" date="2017-06" db="EMBL/GenBank/DDBJ databases">
        <title>Azoarcus sp. TSNA42 complete genome sequence.</title>
        <authorList>
            <person name="Woo J.-H."/>
            <person name="Kim H.-S."/>
        </authorList>
    </citation>
    <scope>NUCLEOTIDE SEQUENCE [LARGE SCALE GENOMIC DNA]</scope>
    <source>
        <strain evidence="4 5">TSNA42</strain>
    </source>
</reference>
<dbReference type="AlphaFoldDB" id="A0A2U8GY05"/>
<dbReference type="GO" id="GO:0006355">
    <property type="term" value="P:regulation of DNA-templated transcription"/>
    <property type="evidence" value="ECO:0007669"/>
    <property type="project" value="InterPro"/>
</dbReference>
<dbReference type="SUPFAM" id="SSF55785">
    <property type="entry name" value="PYP-like sensor domain (PAS domain)"/>
    <property type="match status" value="2"/>
</dbReference>
<dbReference type="PROSITE" id="PS50887">
    <property type="entry name" value="GGDEF"/>
    <property type="match status" value="1"/>
</dbReference>
<dbReference type="SMART" id="SM00086">
    <property type="entry name" value="PAC"/>
    <property type="match status" value="2"/>
</dbReference>
<gene>
    <name evidence="4" type="ORF">CEW87_02700</name>
</gene>
<dbReference type="InterPro" id="IPR001610">
    <property type="entry name" value="PAC"/>
</dbReference>
<dbReference type="RefSeq" id="WP_108971354.1">
    <property type="nucleotide sequence ID" value="NZ_CP022188.1"/>
</dbReference>
<dbReference type="NCBIfam" id="TIGR00254">
    <property type="entry name" value="GGDEF"/>
    <property type="match status" value="1"/>
</dbReference>
<feature type="domain" description="GGDEF" evidence="3">
    <location>
        <begin position="506"/>
        <end position="638"/>
    </location>
</feature>
<protein>
    <submittedName>
        <fullName evidence="4">Sensor domain-containing diguanylate cyclase</fullName>
    </submittedName>
</protein>
<sequence>MKAALPADEGERLRLLHALDLLDSPPEPAFDRITRLLARVLDVPIALVSLVDEQRQWFKSRVGLEVSETPREYAFCAHTILKASPLVVSDATQDPRFCDNPLVTGEPNIRFYAGVPIRSSAGLALGTLCVIDDKPRTLSQEELDTLCDLGDLASKEVKLRETLLLSSSQLERSREILDASEVRYRSMFELASVGIGFLSPEGAWISVNQSLCNIVGYSEDELNRLSFQDITHPDDLATDLLQLQRLVDGGVEHYQTETRYVRKNGRPVWISLNVTSKTAENGELEYFVAIIKDIHARKVAEEALHAIQNELEDRVILRTRELREANAQLLGAIKRQRESDQALRRRTAELSAVIEHADYAYISMDQSGLVTAWNRKAEALFQWSAAEAIGQRLERLIIAPEAGRAHVESVENYLQTGTTHVLDQAREVTALRRDGTSIMVEVRIKALDIDGEKIFSAFLSDISARKEIEALLEREVRQDMLTGLLNRRALSELLPQAIARADRSEQPFALLFVDLDGFKAVNDDFGHESGDMVLCAVADRLRACLRKVDSAVRLSGDEFVVVVEGVNGLEDGQRVATKLLESIVEPIALHRVSVSVGASAGIALYQPGTGMSGDAVLNEADARMYEAKRAGKGRIVPA</sequence>
<dbReference type="InterPro" id="IPR052155">
    <property type="entry name" value="Biofilm_reg_signaling"/>
</dbReference>
<accession>A0A2U8GY05</accession>
<dbReference type="Pfam" id="PF00989">
    <property type="entry name" value="PAS"/>
    <property type="match status" value="1"/>
</dbReference>
<evidence type="ECO:0000259" key="2">
    <source>
        <dbReference type="PROSITE" id="PS50113"/>
    </source>
</evidence>
<feature type="domain" description="PAC" evidence="2">
    <location>
        <begin position="424"/>
        <end position="474"/>
    </location>
</feature>
<dbReference type="InterPro" id="IPR013655">
    <property type="entry name" value="PAS_fold_3"/>
</dbReference>
<dbReference type="InterPro" id="IPR000700">
    <property type="entry name" value="PAS-assoc_C"/>
</dbReference>
<dbReference type="Gene3D" id="3.30.450.20">
    <property type="entry name" value="PAS domain"/>
    <property type="match status" value="2"/>
</dbReference>
<dbReference type="Pfam" id="PF08447">
    <property type="entry name" value="PAS_3"/>
    <property type="match status" value="1"/>
</dbReference>
<dbReference type="InterPro" id="IPR029016">
    <property type="entry name" value="GAF-like_dom_sf"/>
</dbReference>
<dbReference type="PROSITE" id="PS50112">
    <property type="entry name" value="PAS"/>
    <property type="match status" value="2"/>
</dbReference>
<dbReference type="EMBL" id="CP022188">
    <property type="protein sequence ID" value="AWI78358.1"/>
    <property type="molecule type" value="Genomic_DNA"/>
</dbReference>
<evidence type="ECO:0000259" key="1">
    <source>
        <dbReference type="PROSITE" id="PS50112"/>
    </source>
</evidence>
<name>A0A2U8GY05_9RHOO</name>